<protein>
    <recommendedName>
        <fullName evidence="3">Phage protein</fullName>
    </recommendedName>
</protein>
<evidence type="ECO:0000313" key="2">
    <source>
        <dbReference type="Proteomes" id="UP001239426"/>
    </source>
</evidence>
<gene>
    <name evidence="1" type="ORF">QLQ87_03790</name>
</gene>
<sequence>MDFEDVKKSYDKSLHEKHVNEDLKISIKNIFENLRSCLDYLAHDLFEVKCANAGTPGKLYFPIRQSTKEFSQIVAKDFPGLEVNHPEIFKVLEAIQPYNNPWLGQFNRLNNQNKHQDLVEQTRTENRQVTVSRNGGSVSWGSGVTFGGGVSVMGVPINPRTQMPVPNQVASTSVTIWVDFRFAEINQSVLPFIDTSIQHVSALFNSVRSPDKA</sequence>
<reference evidence="1" key="1">
    <citation type="submission" date="2023-05" db="EMBL/GenBank/DDBJ databases">
        <title>Aeromonas salmonicida 57, complete genome.</title>
        <authorList>
            <person name="Shao L."/>
        </authorList>
    </citation>
    <scope>NUCLEOTIDE SEQUENCE</scope>
    <source>
        <strain evidence="1">57</strain>
    </source>
</reference>
<dbReference type="RefSeq" id="WP_125598386.1">
    <property type="nucleotide sequence ID" value="NZ_CAWOII010000067.1"/>
</dbReference>
<name>A0AAX3VV83_AERSA</name>
<evidence type="ECO:0008006" key="3">
    <source>
        <dbReference type="Google" id="ProtNLM"/>
    </source>
</evidence>
<proteinExistence type="predicted"/>
<evidence type="ECO:0000313" key="1">
    <source>
        <dbReference type="EMBL" id="WHF37497.1"/>
    </source>
</evidence>
<dbReference type="EMBL" id="CP124841">
    <property type="protein sequence ID" value="WHF37497.1"/>
    <property type="molecule type" value="Genomic_DNA"/>
</dbReference>
<accession>A0AAX3VV83</accession>
<dbReference type="AlphaFoldDB" id="A0AAX3VV83"/>
<dbReference type="Proteomes" id="UP001239426">
    <property type="component" value="Chromosome"/>
</dbReference>
<organism evidence="1 2">
    <name type="scientific">Aeromonas salmonicida</name>
    <dbReference type="NCBI Taxonomy" id="645"/>
    <lineage>
        <taxon>Bacteria</taxon>
        <taxon>Pseudomonadati</taxon>
        <taxon>Pseudomonadota</taxon>
        <taxon>Gammaproteobacteria</taxon>
        <taxon>Aeromonadales</taxon>
        <taxon>Aeromonadaceae</taxon>
        <taxon>Aeromonas</taxon>
    </lineage>
</organism>